<name>A0ABN9SRU7_9DINO</name>
<evidence type="ECO:0000313" key="3">
    <source>
        <dbReference type="Proteomes" id="UP001189429"/>
    </source>
</evidence>
<reference evidence="2" key="1">
    <citation type="submission" date="2023-10" db="EMBL/GenBank/DDBJ databases">
        <authorList>
            <person name="Chen Y."/>
            <person name="Shah S."/>
            <person name="Dougan E. K."/>
            <person name="Thang M."/>
            <person name="Chan C."/>
        </authorList>
    </citation>
    <scope>NUCLEOTIDE SEQUENCE [LARGE SCALE GENOMIC DNA]</scope>
</reference>
<evidence type="ECO:0000256" key="1">
    <source>
        <dbReference type="SAM" id="MobiDB-lite"/>
    </source>
</evidence>
<protein>
    <submittedName>
        <fullName evidence="2">Uncharacterized protein</fullName>
    </submittedName>
</protein>
<feature type="region of interest" description="Disordered" evidence="1">
    <location>
        <begin position="1"/>
        <end position="23"/>
    </location>
</feature>
<feature type="compositionally biased region" description="Low complexity" evidence="1">
    <location>
        <begin position="1"/>
        <end position="12"/>
    </location>
</feature>
<feature type="non-terminal residue" evidence="2">
    <location>
        <position position="221"/>
    </location>
</feature>
<keyword evidence="3" id="KW-1185">Reference proteome</keyword>
<accession>A0ABN9SRU7</accession>
<dbReference type="EMBL" id="CAUYUJ010012795">
    <property type="protein sequence ID" value="CAK0834621.1"/>
    <property type="molecule type" value="Genomic_DNA"/>
</dbReference>
<feature type="non-terminal residue" evidence="2">
    <location>
        <position position="1"/>
    </location>
</feature>
<proteinExistence type="predicted"/>
<evidence type="ECO:0000313" key="2">
    <source>
        <dbReference type="EMBL" id="CAK0834621.1"/>
    </source>
</evidence>
<gene>
    <name evidence="2" type="ORF">PCOR1329_LOCUS31998</name>
</gene>
<sequence length="221" mass="23700">EGRGSAGLAPGAPRGGRREGMLARAGAVPPAVASDPHPRVAWRGLVSQNRSPWCFFWLLVSRPRRARRPWSRPRRIRRRCGRWLCRVCPTGGAAGAKIVPAEDALALEEKVMAECGVAAGAVEEATEPLERGEVPAAARPPCRLRKQRRASVSKRGGLVRGKCAAEGGRAVLDTLASQQVCQLLEGLSAEEAPSELRLRRGQGGEAKEQGDDEDAPGVPRR</sequence>
<comment type="caution">
    <text evidence="2">The sequence shown here is derived from an EMBL/GenBank/DDBJ whole genome shotgun (WGS) entry which is preliminary data.</text>
</comment>
<organism evidence="2 3">
    <name type="scientific">Prorocentrum cordatum</name>
    <dbReference type="NCBI Taxonomy" id="2364126"/>
    <lineage>
        <taxon>Eukaryota</taxon>
        <taxon>Sar</taxon>
        <taxon>Alveolata</taxon>
        <taxon>Dinophyceae</taxon>
        <taxon>Prorocentrales</taxon>
        <taxon>Prorocentraceae</taxon>
        <taxon>Prorocentrum</taxon>
    </lineage>
</organism>
<feature type="region of interest" description="Disordered" evidence="1">
    <location>
        <begin position="192"/>
        <end position="221"/>
    </location>
</feature>
<dbReference type="Proteomes" id="UP001189429">
    <property type="component" value="Unassembled WGS sequence"/>
</dbReference>